<evidence type="ECO:0000259" key="2">
    <source>
        <dbReference type="Pfam" id="PF00892"/>
    </source>
</evidence>
<feature type="transmembrane region" description="Helical" evidence="1">
    <location>
        <begin position="77"/>
        <end position="96"/>
    </location>
</feature>
<feature type="domain" description="EamA" evidence="2">
    <location>
        <begin position="161"/>
        <end position="292"/>
    </location>
</feature>
<feature type="transmembrane region" description="Helical" evidence="1">
    <location>
        <begin position="161"/>
        <end position="180"/>
    </location>
</feature>
<evidence type="ECO:0000313" key="4">
    <source>
        <dbReference type="Proteomes" id="UP001209681"/>
    </source>
</evidence>
<reference evidence="3 4" key="1">
    <citation type="submission" date="2022-11" db="EMBL/GenBank/DDBJ databases">
        <title>Desulfobotulus tamanensis H1 sp. nov. - anaerobic, alkaliphilic, sulphate reducing bacterium isolated from terrestrial mud volcano.</title>
        <authorList>
            <person name="Frolova A."/>
            <person name="Merkel A.Y."/>
            <person name="Slobodkin A.I."/>
        </authorList>
    </citation>
    <scope>NUCLEOTIDE SEQUENCE [LARGE SCALE GENOMIC DNA]</scope>
    <source>
        <strain evidence="3 4">H1</strain>
    </source>
</reference>
<dbReference type="EMBL" id="JAPFPW010000002">
    <property type="protein sequence ID" value="MCW7752994.1"/>
    <property type="molecule type" value="Genomic_DNA"/>
</dbReference>
<protein>
    <submittedName>
        <fullName evidence="3">EamA family transporter</fullName>
    </submittedName>
</protein>
<dbReference type="SUPFAM" id="SSF103481">
    <property type="entry name" value="Multidrug resistance efflux transporter EmrE"/>
    <property type="match status" value="2"/>
</dbReference>
<feature type="transmembrane region" description="Helical" evidence="1">
    <location>
        <begin position="12"/>
        <end position="32"/>
    </location>
</feature>
<dbReference type="InterPro" id="IPR000620">
    <property type="entry name" value="EamA_dom"/>
</dbReference>
<keyword evidence="4" id="KW-1185">Reference proteome</keyword>
<feature type="transmembrane region" description="Helical" evidence="1">
    <location>
        <begin position="225"/>
        <end position="243"/>
    </location>
</feature>
<evidence type="ECO:0000256" key="1">
    <source>
        <dbReference type="SAM" id="Phobius"/>
    </source>
</evidence>
<accession>A0ABT3N6A8</accession>
<dbReference type="Proteomes" id="UP001209681">
    <property type="component" value="Unassembled WGS sequence"/>
</dbReference>
<feature type="transmembrane region" description="Helical" evidence="1">
    <location>
        <begin position="130"/>
        <end position="149"/>
    </location>
</feature>
<comment type="caution">
    <text evidence="3">The sequence shown here is derived from an EMBL/GenBank/DDBJ whole genome shotgun (WGS) entry which is preliminary data.</text>
</comment>
<keyword evidence="1" id="KW-0472">Membrane</keyword>
<evidence type="ECO:0000313" key="3">
    <source>
        <dbReference type="EMBL" id="MCW7752994.1"/>
    </source>
</evidence>
<feature type="transmembrane region" description="Helical" evidence="1">
    <location>
        <begin position="278"/>
        <end position="296"/>
    </location>
</feature>
<keyword evidence="1" id="KW-1133">Transmembrane helix</keyword>
<sequence>MIKQPLISRGILLVLVSGILWGTVGIATQSIYQISDIDALTIGFFRLALAFPFVYLFSVVCVKNTRKQICFRDRAKISLLGILLAAYQVLYFAAIAYVGVSIATVITLCSAPVIVALASVFFMKEPLSTNLCLALFLALAGTIFIVGIPDVSLSINRNTPLGMTLAFGSALGYASVTLLGRSLSKDYHPLQTTVIAFGVGATGLLPFASLSSLVVCAPSAESIRLLLYIGLIPSALGYTLFFLGMKTVTASTASILTMVEPLTASVLAWLLLDENIKSSGYFGAALMILAVVSLCVHKESAAGKQTAASRS</sequence>
<feature type="transmembrane region" description="Helical" evidence="1">
    <location>
        <begin position="192"/>
        <end position="213"/>
    </location>
</feature>
<feature type="transmembrane region" description="Helical" evidence="1">
    <location>
        <begin position="102"/>
        <end position="123"/>
    </location>
</feature>
<dbReference type="Pfam" id="PF00892">
    <property type="entry name" value="EamA"/>
    <property type="match status" value="2"/>
</dbReference>
<dbReference type="InterPro" id="IPR037185">
    <property type="entry name" value="EmrE-like"/>
</dbReference>
<dbReference type="PANTHER" id="PTHR22911">
    <property type="entry name" value="ACYL-MALONYL CONDENSING ENZYME-RELATED"/>
    <property type="match status" value="1"/>
</dbReference>
<gene>
    <name evidence="3" type="ORF">OOT00_03230</name>
</gene>
<dbReference type="RefSeq" id="WP_265423851.1">
    <property type="nucleotide sequence ID" value="NZ_JAPFPW010000002.1"/>
</dbReference>
<dbReference type="PANTHER" id="PTHR22911:SF79">
    <property type="entry name" value="MOBA-LIKE NTP TRANSFERASE DOMAIN-CONTAINING PROTEIN"/>
    <property type="match status" value="1"/>
</dbReference>
<proteinExistence type="predicted"/>
<organism evidence="3 4">
    <name type="scientific">Desulfobotulus pelophilus</name>
    <dbReference type="NCBI Taxonomy" id="2823377"/>
    <lineage>
        <taxon>Bacteria</taxon>
        <taxon>Pseudomonadati</taxon>
        <taxon>Thermodesulfobacteriota</taxon>
        <taxon>Desulfobacteria</taxon>
        <taxon>Desulfobacterales</taxon>
        <taxon>Desulfobacteraceae</taxon>
        <taxon>Desulfobotulus</taxon>
    </lineage>
</organism>
<feature type="transmembrane region" description="Helical" evidence="1">
    <location>
        <begin position="44"/>
        <end position="65"/>
    </location>
</feature>
<dbReference type="Gene3D" id="1.10.3730.20">
    <property type="match status" value="1"/>
</dbReference>
<keyword evidence="1" id="KW-0812">Transmembrane</keyword>
<feature type="transmembrane region" description="Helical" evidence="1">
    <location>
        <begin position="255"/>
        <end position="272"/>
    </location>
</feature>
<name>A0ABT3N6A8_9BACT</name>
<feature type="domain" description="EamA" evidence="2">
    <location>
        <begin position="9"/>
        <end position="146"/>
    </location>
</feature>